<reference evidence="2" key="1">
    <citation type="submission" date="2016-11" db="UniProtKB">
        <authorList>
            <consortium name="WormBaseParasite"/>
        </authorList>
    </citation>
    <scope>IDENTIFICATION</scope>
</reference>
<dbReference type="WBParaSite" id="Csp11.Scaffold630.g18463.t1">
    <property type="protein sequence ID" value="Csp11.Scaffold630.g18463.t1"/>
    <property type="gene ID" value="Csp11.Scaffold630.g18463"/>
</dbReference>
<evidence type="ECO:0000313" key="1">
    <source>
        <dbReference type="Proteomes" id="UP000095282"/>
    </source>
</evidence>
<protein>
    <submittedName>
        <fullName evidence="2">DNA-directed DNA polymerase</fullName>
    </submittedName>
</protein>
<sequence length="103" mass="12424">MNVTCFDMLKYGITYESDSKPRKEFSKFAIQPQRRINYYPAVLNGVIPMKGFSKTKKFKWIGKEFQIGKDSFQLNINAWLMGKSFERRNELKKKDRFFFRIFE</sequence>
<accession>A0A1I7UQY5</accession>
<dbReference type="AlphaFoldDB" id="A0A1I7UQY5"/>
<evidence type="ECO:0000313" key="2">
    <source>
        <dbReference type="WBParaSite" id="Csp11.Scaffold630.g18463.t1"/>
    </source>
</evidence>
<organism evidence="1 2">
    <name type="scientific">Caenorhabditis tropicalis</name>
    <dbReference type="NCBI Taxonomy" id="1561998"/>
    <lineage>
        <taxon>Eukaryota</taxon>
        <taxon>Metazoa</taxon>
        <taxon>Ecdysozoa</taxon>
        <taxon>Nematoda</taxon>
        <taxon>Chromadorea</taxon>
        <taxon>Rhabditida</taxon>
        <taxon>Rhabditina</taxon>
        <taxon>Rhabditomorpha</taxon>
        <taxon>Rhabditoidea</taxon>
        <taxon>Rhabditidae</taxon>
        <taxon>Peloderinae</taxon>
        <taxon>Caenorhabditis</taxon>
    </lineage>
</organism>
<dbReference type="Proteomes" id="UP000095282">
    <property type="component" value="Unplaced"/>
</dbReference>
<name>A0A1I7UQY5_9PELO</name>
<proteinExistence type="predicted"/>
<keyword evidence="1" id="KW-1185">Reference proteome</keyword>